<sequence length="169" mass="19028">MFLHFIAFVISEYTINSFRCYGGFISRSFQFEKQGVPTGGIYGSTTGCQPYSIPPNNLLQPTTPVCSHDCIPQYGRSLNSCLYYGSGPYWLTSSEAAMQDMYNHGPIVGVFEIFEDLFYYKSGVYQHKEGGTRGYHAVRIMGWGEESGEKYWLIANSWNTTFGIEGNHG</sequence>
<dbReference type="Gene3D" id="3.90.70.10">
    <property type="entry name" value="Cysteine proteinases"/>
    <property type="match status" value="1"/>
</dbReference>
<gene>
    <name evidence="3" type="ORF">SBAD_LOCUS8804</name>
</gene>
<dbReference type="InterPro" id="IPR038765">
    <property type="entry name" value="Papain-like_cys_pep_sf"/>
</dbReference>
<keyword evidence="4" id="KW-1185">Reference proteome</keyword>
<dbReference type="Pfam" id="PF00112">
    <property type="entry name" value="Peptidase_C1"/>
    <property type="match status" value="1"/>
</dbReference>
<feature type="domain" description="Peptidase C1A papain C-terminal" evidence="2">
    <location>
        <begin position="1"/>
        <end position="168"/>
    </location>
</feature>
<dbReference type="OrthoDB" id="640249at2759"/>
<dbReference type="AlphaFoldDB" id="A0A3P8BNY4"/>
<dbReference type="InterPro" id="IPR000668">
    <property type="entry name" value="Peptidase_C1A_C"/>
</dbReference>
<dbReference type="EMBL" id="UZAM01011989">
    <property type="protein sequence ID" value="VDP19390.1"/>
    <property type="molecule type" value="Genomic_DNA"/>
</dbReference>
<organism evidence="3 4">
    <name type="scientific">Soboliphyme baturini</name>
    <dbReference type="NCBI Taxonomy" id="241478"/>
    <lineage>
        <taxon>Eukaryota</taxon>
        <taxon>Metazoa</taxon>
        <taxon>Ecdysozoa</taxon>
        <taxon>Nematoda</taxon>
        <taxon>Enoplea</taxon>
        <taxon>Dorylaimia</taxon>
        <taxon>Dioctophymatida</taxon>
        <taxon>Dioctophymatoidea</taxon>
        <taxon>Soboliphymatidae</taxon>
        <taxon>Soboliphyme</taxon>
    </lineage>
</organism>
<proteinExistence type="inferred from homology"/>
<comment type="similarity">
    <text evidence="1">Belongs to the peptidase C1 family.</text>
</comment>
<protein>
    <recommendedName>
        <fullName evidence="2">Peptidase C1A papain C-terminal domain-containing protein</fullName>
    </recommendedName>
</protein>
<evidence type="ECO:0000313" key="4">
    <source>
        <dbReference type="Proteomes" id="UP000270296"/>
    </source>
</evidence>
<evidence type="ECO:0000259" key="2">
    <source>
        <dbReference type="SMART" id="SM00645"/>
    </source>
</evidence>
<dbReference type="SMART" id="SM00645">
    <property type="entry name" value="Pept_C1"/>
    <property type="match status" value="1"/>
</dbReference>
<dbReference type="Proteomes" id="UP000270296">
    <property type="component" value="Unassembled WGS sequence"/>
</dbReference>
<evidence type="ECO:0000256" key="1">
    <source>
        <dbReference type="ARBA" id="ARBA00008455"/>
    </source>
</evidence>
<dbReference type="GO" id="GO:0008234">
    <property type="term" value="F:cysteine-type peptidase activity"/>
    <property type="evidence" value="ECO:0007669"/>
    <property type="project" value="InterPro"/>
</dbReference>
<dbReference type="InterPro" id="IPR025660">
    <property type="entry name" value="Pept_his_AS"/>
</dbReference>
<dbReference type="InterPro" id="IPR013128">
    <property type="entry name" value="Peptidase_C1A"/>
</dbReference>
<dbReference type="PANTHER" id="PTHR12411">
    <property type="entry name" value="CYSTEINE PROTEASE FAMILY C1-RELATED"/>
    <property type="match status" value="1"/>
</dbReference>
<dbReference type="SUPFAM" id="SSF54001">
    <property type="entry name" value="Cysteine proteinases"/>
    <property type="match status" value="1"/>
</dbReference>
<dbReference type="PROSITE" id="PS00639">
    <property type="entry name" value="THIOL_PROTEASE_HIS"/>
    <property type="match status" value="1"/>
</dbReference>
<name>A0A3P8BNY4_9BILA</name>
<dbReference type="GO" id="GO:0006508">
    <property type="term" value="P:proteolysis"/>
    <property type="evidence" value="ECO:0007669"/>
    <property type="project" value="InterPro"/>
</dbReference>
<accession>A0A3P8BNY4</accession>
<evidence type="ECO:0000313" key="3">
    <source>
        <dbReference type="EMBL" id="VDP19390.1"/>
    </source>
</evidence>
<reference evidence="3 4" key="1">
    <citation type="submission" date="2018-11" db="EMBL/GenBank/DDBJ databases">
        <authorList>
            <consortium name="Pathogen Informatics"/>
        </authorList>
    </citation>
    <scope>NUCLEOTIDE SEQUENCE [LARGE SCALE GENOMIC DNA]</scope>
</reference>